<evidence type="ECO:0000313" key="9">
    <source>
        <dbReference type="Proteomes" id="UP000649617"/>
    </source>
</evidence>
<feature type="domain" description="Major facilitator superfamily (MFS) profile" evidence="7">
    <location>
        <begin position="12"/>
        <end position="426"/>
    </location>
</feature>
<organism evidence="8 9">
    <name type="scientific">Symbiodinium pilosum</name>
    <name type="common">Dinoflagellate</name>
    <dbReference type="NCBI Taxonomy" id="2952"/>
    <lineage>
        <taxon>Eukaryota</taxon>
        <taxon>Sar</taxon>
        <taxon>Alveolata</taxon>
        <taxon>Dinophyceae</taxon>
        <taxon>Suessiales</taxon>
        <taxon>Symbiodiniaceae</taxon>
        <taxon>Symbiodinium</taxon>
    </lineage>
</organism>
<feature type="transmembrane region" description="Helical" evidence="6">
    <location>
        <begin position="49"/>
        <end position="67"/>
    </location>
</feature>
<dbReference type="AlphaFoldDB" id="A0A812SLB5"/>
<evidence type="ECO:0000313" key="8">
    <source>
        <dbReference type="EMBL" id="CAE7481038.1"/>
    </source>
</evidence>
<dbReference type="GO" id="GO:0022857">
    <property type="term" value="F:transmembrane transporter activity"/>
    <property type="evidence" value="ECO:0007669"/>
    <property type="project" value="InterPro"/>
</dbReference>
<keyword evidence="2" id="KW-0813">Transport</keyword>
<evidence type="ECO:0000259" key="7">
    <source>
        <dbReference type="PROSITE" id="PS50850"/>
    </source>
</evidence>
<dbReference type="GO" id="GO:0016020">
    <property type="term" value="C:membrane"/>
    <property type="evidence" value="ECO:0007669"/>
    <property type="project" value="UniProtKB-SubCell"/>
</dbReference>
<evidence type="ECO:0000256" key="6">
    <source>
        <dbReference type="SAM" id="Phobius"/>
    </source>
</evidence>
<dbReference type="InterPro" id="IPR011701">
    <property type="entry name" value="MFS"/>
</dbReference>
<dbReference type="PANTHER" id="PTHR23506:SF23">
    <property type="entry name" value="GH10249P"/>
    <property type="match status" value="1"/>
</dbReference>
<proteinExistence type="predicted"/>
<comment type="caution">
    <text evidence="8">The sequence shown here is derived from an EMBL/GenBank/DDBJ whole genome shotgun (WGS) entry which is preliminary data.</text>
</comment>
<evidence type="ECO:0000256" key="5">
    <source>
        <dbReference type="ARBA" id="ARBA00023136"/>
    </source>
</evidence>
<accession>A0A812SLB5</accession>
<feature type="transmembrane region" description="Helical" evidence="6">
    <location>
        <begin position="170"/>
        <end position="187"/>
    </location>
</feature>
<dbReference type="PANTHER" id="PTHR23506">
    <property type="entry name" value="GH10249P"/>
    <property type="match status" value="1"/>
</dbReference>
<comment type="subcellular location">
    <subcellularLocation>
        <location evidence="1">Membrane</location>
        <topology evidence="1">Multi-pass membrane protein</topology>
    </subcellularLocation>
</comment>
<dbReference type="EMBL" id="CAJNIZ010025014">
    <property type="protein sequence ID" value="CAE7481038.1"/>
    <property type="molecule type" value="Genomic_DNA"/>
</dbReference>
<dbReference type="PROSITE" id="PS50850">
    <property type="entry name" value="MFS"/>
    <property type="match status" value="1"/>
</dbReference>
<gene>
    <name evidence="8" type="ORF">SPIL2461_LOCUS12276</name>
</gene>
<dbReference type="InterPro" id="IPR050930">
    <property type="entry name" value="MFS_Vesicular_Transporter"/>
</dbReference>
<name>A0A812SLB5_SYMPI</name>
<evidence type="ECO:0000256" key="1">
    <source>
        <dbReference type="ARBA" id="ARBA00004141"/>
    </source>
</evidence>
<feature type="transmembrane region" description="Helical" evidence="6">
    <location>
        <begin position="286"/>
        <end position="305"/>
    </location>
</feature>
<keyword evidence="3 6" id="KW-0812">Transmembrane</keyword>
<evidence type="ECO:0000256" key="4">
    <source>
        <dbReference type="ARBA" id="ARBA00022989"/>
    </source>
</evidence>
<reference evidence="8" key="1">
    <citation type="submission" date="2021-02" db="EMBL/GenBank/DDBJ databases">
        <authorList>
            <person name="Dougan E. K."/>
            <person name="Rhodes N."/>
            <person name="Thang M."/>
            <person name="Chan C."/>
        </authorList>
    </citation>
    <scope>NUCLEOTIDE SEQUENCE</scope>
</reference>
<keyword evidence="4 6" id="KW-1133">Transmembrane helix</keyword>
<dbReference type="Proteomes" id="UP000649617">
    <property type="component" value="Unassembled WGS sequence"/>
</dbReference>
<protein>
    <recommendedName>
        <fullName evidence="7">Major facilitator superfamily (MFS) profile domain-containing protein</fullName>
    </recommendedName>
</protein>
<dbReference type="InterPro" id="IPR036259">
    <property type="entry name" value="MFS_trans_sf"/>
</dbReference>
<dbReference type="Pfam" id="PF07690">
    <property type="entry name" value="MFS_1"/>
    <property type="match status" value="1"/>
</dbReference>
<feature type="transmembrane region" description="Helical" evidence="6">
    <location>
        <begin position="317"/>
        <end position="341"/>
    </location>
</feature>
<evidence type="ECO:0000256" key="3">
    <source>
        <dbReference type="ARBA" id="ARBA00022692"/>
    </source>
</evidence>
<dbReference type="OrthoDB" id="446368at2759"/>
<feature type="transmembrane region" description="Helical" evidence="6">
    <location>
        <begin position="79"/>
        <end position="98"/>
    </location>
</feature>
<keyword evidence="5 6" id="KW-0472">Membrane</keyword>
<dbReference type="Gene3D" id="1.20.1250.20">
    <property type="entry name" value="MFS general substrate transporter like domains"/>
    <property type="match status" value="2"/>
</dbReference>
<feature type="transmembrane region" description="Helical" evidence="6">
    <location>
        <begin position="218"/>
        <end position="237"/>
    </location>
</feature>
<keyword evidence="9" id="KW-1185">Reference proteome</keyword>
<dbReference type="InterPro" id="IPR020846">
    <property type="entry name" value="MFS_dom"/>
</dbReference>
<dbReference type="SUPFAM" id="SSF103473">
    <property type="entry name" value="MFS general substrate transporter"/>
    <property type="match status" value="1"/>
</dbReference>
<evidence type="ECO:0000256" key="2">
    <source>
        <dbReference type="ARBA" id="ARBA00022448"/>
    </source>
</evidence>
<feature type="transmembrane region" description="Helical" evidence="6">
    <location>
        <begin position="12"/>
        <end position="29"/>
    </location>
</feature>
<sequence length="426" mass="45330">MASIFDESRRWILISCLGAYFLSMAMIYQMSPFFQIYAKDTTGADEATVGVIFAVMPSACFIGNLGMDRMISRLGVEMTLNVGLAMLAFSSLGFGFAGTVRGWLFWRALQGLATAPIYTSISTRLARSFTGHGEFHQVVGIQEMLGNAGVTIAPLLGGVLFSWGGFKLPFILSAVMHLLFLGITLCSRDPDTSESQPLLEGQQGETEAEATASSVASLPVMLLNVVPLVCLGVFGGYEPILGSRFRDVLGPIHPATVGFLMSMSGVPSTFFTFFVPALVERIGSRMLMTLGLLLYALGTFCFGLPPGATGSTMNWTAQLAALMLIGTGWALCWTPALPCMVDSAVLRMVKDTGASAEVARHKVSPAVSTLFCASAALGEASNAGLSEGPRPHVGHRAPGVERLYSCQYLLCCGHHGLCACHAQRHA</sequence>
<feature type="transmembrane region" description="Helical" evidence="6">
    <location>
        <begin position="257"/>
        <end position="279"/>
    </location>
</feature>